<comment type="catalytic activity">
    <reaction evidence="6 9">
        <text>lipid IVA (E. coli) + CMP-3-deoxy-beta-D-manno-octulosonate = alpha-Kdo-(2-&gt;6)-lipid IVA (E. coli) + CMP + H(+)</text>
        <dbReference type="Rhea" id="RHEA:28066"/>
        <dbReference type="ChEBI" id="CHEBI:15378"/>
        <dbReference type="ChEBI" id="CHEBI:58603"/>
        <dbReference type="ChEBI" id="CHEBI:60364"/>
        <dbReference type="ChEBI" id="CHEBI:60377"/>
        <dbReference type="ChEBI" id="CHEBI:85987"/>
        <dbReference type="EC" id="2.4.99.12"/>
    </reaction>
</comment>
<evidence type="ECO:0000256" key="5">
    <source>
        <dbReference type="ARBA" id="ARBA00031445"/>
    </source>
</evidence>
<evidence type="ECO:0000256" key="7">
    <source>
        <dbReference type="PIRSR" id="PIRSR639901-1"/>
    </source>
</evidence>
<comment type="pathway">
    <text evidence="1 9">Bacterial outer membrane biogenesis; LPS core biosynthesis.</text>
</comment>
<proteinExistence type="inferred from homology"/>
<evidence type="ECO:0000256" key="6">
    <source>
        <dbReference type="ARBA" id="ARBA00049183"/>
    </source>
</evidence>
<keyword evidence="9" id="KW-0448">Lipopolysaccharide biosynthesis</keyword>
<dbReference type="PANTHER" id="PTHR42755:SF1">
    <property type="entry name" value="3-DEOXY-D-MANNO-OCTULOSONIC ACID TRANSFERASE, MITOCHONDRIAL-RELATED"/>
    <property type="match status" value="1"/>
</dbReference>
<gene>
    <name evidence="11" type="ORF">E2I14_00675</name>
</gene>
<dbReference type="InterPro" id="IPR007507">
    <property type="entry name" value="Glycos_transf_N"/>
</dbReference>
<evidence type="ECO:0000256" key="9">
    <source>
        <dbReference type="RuleBase" id="RU365103"/>
    </source>
</evidence>
<accession>A0A4R5W4S4</accession>
<dbReference type="GO" id="GO:0009245">
    <property type="term" value="P:lipid A biosynthetic process"/>
    <property type="evidence" value="ECO:0007669"/>
    <property type="project" value="TreeGrafter"/>
</dbReference>
<dbReference type="EC" id="2.4.99.12" evidence="2 9"/>
<feature type="site" description="Transition state stabilizer" evidence="8">
    <location>
        <position position="210"/>
    </location>
</feature>
<dbReference type="InterPro" id="IPR039901">
    <property type="entry name" value="Kdotransferase"/>
</dbReference>
<comment type="function">
    <text evidence="9">Involved in lipopolysaccharide (LPS) biosynthesis. Catalyzes the transfer of 3-deoxy-D-manno-octulosonate (Kdo) residue(s) from CMP-Kdo to lipid IV(A), the tetraacyldisaccharide-1,4'-bisphosphate precursor of lipid A.</text>
</comment>
<evidence type="ECO:0000256" key="8">
    <source>
        <dbReference type="PIRSR" id="PIRSR639901-2"/>
    </source>
</evidence>
<dbReference type="EMBL" id="SMYL01000001">
    <property type="protein sequence ID" value="TDK68102.1"/>
    <property type="molecule type" value="Genomic_DNA"/>
</dbReference>
<dbReference type="NCBIfam" id="NF004386">
    <property type="entry name" value="PRK05749.1-2"/>
    <property type="match status" value="1"/>
</dbReference>
<organism evidence="11 12">
    <name type="scientific">Sapientia aquatica</name>
    <dbReference type="NCBI Taxonomy" id="1549640"/>
    <lineage>
        <taxon>Bacteria</taxon>
        <taxon>Pseudomonadati</taxon>
        <taxon>Pseudomonadota</taxon>
        <taxon>Betaproteobacteria</taxon>
        <taxon>Burkholderiales</taxon>
        <taxon>Oxalobacteraceae</taxon>
        <taxon>Sapientia</taxon>
    </lineage>
</organism>
<feature type="domain" description="3-deoxy-D-manno-octulosonic-acid transferase N-terminal" evidence="10">
    <location>
        <begin position="33"/>
        <end position="213"/>
    </location>
</feature>
<sequence length="423" mass="46436">MRILYTVIWILALPLVVARLFWRGRKEPGYRAHIAERFGLFSSPSIAHDARPVIWVHAVSVGETRAAEPLIRQLNVAYPKHRILLSHMTPTGRATGALLFPHGEVEQCFLPYDIPFLVQRLVHHFQPKICILMETEVWPNLIYTCKKNALPVALVNARLSPKSLKKALRLSRLILPASAAISCVAAQTKADAERIGQLGTPNVVVTGNNKFDVNPQPEQIAAGLALRTQLGTRPVLLCASTREGEEELILDAFIQAKLPKVLLVIVPRHPQRFDAVEQLIKQHGLLVQRRSTLDSSSTVGPEINVFLGDSMGEMPRYYASCDVAFIGGSLMPLGGQNLIEACALEKPVLIGPHTFNFDAVSTDAIDAGGALRIADAHELMAVSAQLIEDQERRLAIGKAALAFAEQHRGATARTMALLADWIK</sequence>
<comment type="caution">
    <text evidence="11">The sequence shown here is derived from an EMBL/GenBank/DDBJ whole genome shotgun (WGS) entry which is preliminary data.</text>
</comment>
<keyword evidence="9" id="KW-1003">Cell membrane</keyword>
<keyword evidence="9" id="KW-0472">Membrane</keyword>
<evidence type="ECO:0000313" key="11">
    <source>
        <dbReference type="EMBL" id="TDK68102.1"/>
    </source>
</evidence>
<evidence type="ECO:0000313" key="12">
    <source>
        <dbReference type="Proteomes" id="UP000294829"/>
    </source>
</evidence>
<dbReference type="GO" id="GO:0009244">
    <property type="term" value="P:lipopolysaccharide core region biosynthetic process"/>
    <property type="evidence" value="ECO:0007669"/>
    <property type="project" value="UniProtKB-UniRule"/>
</dbReference>
<feature type="site" description="Transition state stabilizer" evidence="8">
    <location>
        <position position="134"/>
    </location>
</feature>
<dbReference type="Proteomes" id="UP000294829">
    <property type="component" value="Unassembled WGS sequence"/>
</dbReference>
<evidence type="ECO:0000256" key="3">
    <source>
        <dbReference type="ARBA" id="ARBA00019077"/>
    </source>
</evidence>
<evidence type="ECO:0000256" key="2">
    <source>
        <dbReference type="ARBA" id="ARBA00012621"/>
    </source>
</evidence>
<dbReference type="UniPathway" id="UPA00958"/>
<feature type="active site" description="Proton acceptor" evidence="7">
    <location>
        <position position="63"/>
    </location>
</feature>
<dbReference type="PANTHER" id="PTHR42755">
    <property type="entry name" value="3-DEOXY-MANNO-OCTULOSONATE CYTIDYLYLTRANSFERASE"/>
    <property type="match status" value="1"/>
</dbReference>
<dbReference type="Pfam" id="PF04413">
    <property type="entry name" value="Glycos_transf_N"/>
    <property type="match status" value="1"/>
</dbReference>
<comment type="similarity">
    <text evidence="9">Belongs to the glycosyltransferase group 1 family.</text>
</comment>
<evidence type="ECO:0000259" key="10">
    <source>
        <dbReference type="Pfam" id="PF04413"/>
    </source>
</evidence>
<evidence type="ECO:0000256" key="4">
    <source>
        <dbReference type="ARBA" id="ARBA00022679"/>
    </source>
</evidence>
<keyword evidence="12" id="KW-1185">Reference proteome</keyword>
<evidence type="ECO:0000256" key="1">
    <source>
        <dbReference type="ARBA" id="ARBA00004713"/>
    </source>
</evidence>
<dbReference type="Gene3D" id="3.40.50.2000">
    <property type="entry name" value="Glycogen Phosphorylase B"/>
    <property type="match status" value="1"/>
</dbReference>
<dbReference type="GO" id="GO:0005886">
    <property type="term" value="C:plasma membrane"/>
    <property type="evidence" value="ECO:0007669"/>
    <property type="project" value="UniProtKB-SubCell"/>
</dbReference>
<dbReference type="GO" id="GO:0043842">
    <property type="term" value="F:Kdo transferase activity"/>
    <property type="evidence" value="ECO:0007669"/>
    <property type="project" value="UniProtKB-EC"/>
</dbReference>
<comment type="subcellular location">
    <subcellularLocation>
        <location evidence="9">Cell membrane</location>
    </subcellularLocation>
</comment>
<dbReference type="InterPro" id="IPR038107">
    <property type="entry name" value="Glycos_transf_N_sf"/>
</dbReference>
<keyword evidence="4 9" id="KW-0808">Transferase</keyword>
<dbReference type="AlphaFoldDB" id="A0A4R5W4S4"/>
<protein>
    <recommendedName>
        <fullName evidence="3 9">3-deoxy-D-manno-octulosonic acid transferase</fullName>
        <shortName evidence="9">Kdo transferase</shortName>
        <ecNumber evidence="2 9">2.4.99.12</ecNumber>
    </recommendedName>
    <alternativeName>
        <fullName evidence="5 9">Lipid IV(A) 3-deoxy-D-manno-octulosonic acid transferase</fullName>
    </alternativeName>
</protein>
<dbReference type="Gene3D" id="3.40.50.11720">
    <property type="entry name" value="3-Deoxy-D-manno-octulosonic-acid transferase, N-terminal domain"/>
    <property type="match status" value="1"/>
</dbReference>
<reference evidence="11 12" key="1">
    <citation type="submission" date="2019-03" db="EMBL/GenBank/DDBJ databases">
        <title>Sapientia aquatica gen. nov., sp. nov., isolated from a crater lake.</title>
        <authorList>
            <person name="Felfoldi T."/>
            <person name="Szabo A."/>
            <person name="Toth E."/>
            <person name="Schumann P."/>
            <person name="Keki Z."/>
            <person name="Marialigeti K."/>
            <person name="Mathe I."/>
        </authorList>
    </citation>
    <scope>NUCLEOTIDE SEQUENCE [LARGE SCALE GENOMIC DNA]</scope>
    <source>
        <strain evidence="11 12">SA-152</strain>
    </source>
</reference>
<name>A0A4R5W4S4_9BURK</name>
<dbReference type="RefSeq" id="WP_133324436.1">
    <property type="nucleotide sequence ID" value="NZ_SMYL01000001.1"/>
</dbReference>
<dbReference type="SUPFAM" id="SSF53756">
    <property type="entry name" value="UDP-Glycosyltransferase/glycogen phosphorylase"/>
    <property type="match status" value="1"/>
</dbReference>
<dbReference type="OrthoDB" id="9789797at2"/>